<keyword evidence="14" id="KW-0812">Transmembrane</keyword>
<dbReference type="PROSITE" id="PS50084">
    <property type="entry name" value="KH_TYPE_1"/>
    <property type="match status" value="1"/>
</dbReference>
<dbReference type="Gene3D" id="3.30.1370.10">
    <property type="entry name" value="K Homology domain, type 1"/>
    <property type="match status" value="1"/>
</dbReference>
<keyword evidence="10" id="KW-0694">RNA-binding</keyword>
<feature type="repeat" description="MBT" evidence="12">
    <location>
        <begin position="1039"/>
        <end position="1135"/>
    </location>
</feature>
<dbReference type="Pfam" id="PF21319">
    <property type="entry name" value="zf-FCS_1"/>
    <property type="match status" value="1"/>
</dbReference>
<dbReference type="SMART" id="SM00561">
    <property type="entry name" value="MBT"/>
    <property type="match status" value="4"/>
</dbReference>
<evidence type="ECO:0000256" key="8">
    <source>
        <dbReference type="ARBA" id="ARBA00023163"/>
    </source>
</evidence>
<dbReference type="FunFam" id="3.30.60.160:FF:000001">
    <property type="entry name" value="MBT domain-containing protein 1 isoform X1"/>
    <property type="match status" value="1"/>
</dbReference>
<evidence type="ECO:0000256" key="4">
    <source>
        <dbReference type="ARBA" id="ARBA00022771"/>
    </source>
</evidence>
<proteinExistence type="predicted"/>
<keyword evidence="9" id="KW-0539">Nucleus</keyword>
<dbReference type="CDD" id="cd20120">
    <property type="entry name" value="MBT_MBTD1_rpt1"/>
    <property type="match status" value="1"/>
</dbReference>
<feature type="repeat" description="MBT" evidence="12">
    <location>
        <begin position="926"/>
        <end position="1031"/>
    </location>
</feature>
<reference evidence="17 18" key="1">
    <citation type="submission" date="2019-06" db="EMBL/GenBank/DDBJ databases">
        <title>Draft genomes of female and male turbot (Scophthalmus maximus).</title>
        <authorList>
            <person name="Xu H."/>
            <person name="Xu X.-W."/>
            <person name="Shao C."/>
            <person name="Chen S."/>
        </authorList>
    </citation>
    <scope>NUCLEOTIDE SEQUENCE [LARGE SCALE GENOMIC DNA]</scope>
    <source>
        <strain evidence="17">Ysfricsl-2016a</strain>
        <tissue evidence="17">Blood</tissue>
    </source>
</reference>
<evidence type="ECO:0000256" key="11">
    <source>
        <dbReference type="PROSITE-ProRule" id="PRU00367"/>
    </source>
</evidence>
<dbReference type="Proteomes" id="UP000438429">
    <property type="component" value="Unassembled WGS sequence"/>
</dbReference>
<keyword evidence="7" id="KW-0805">Transcription regulation</keyword>
<dbReference type="PROSITE" id="PS51024">
    <property type="entry name" value="ZF_FCS"/>
    <property type="match status" value="1"/>
</dbReference>
<evidence type="ECO:0000256" key="7">
    <source>
        <dbReference type="ARBA" id="ARBA00023015"/>
    </source>
</evidence>
<evidence type="ECO:0000256" key="10">
    <source>
        <dbReference type="PROSITE-ProRule" id="PRU00117"/>
    </source>
</evidence>
<dbReference type="Gene3D" id="2.30.30.140">
    <property type="match status" value="5"/>
</dbReference>
<feature type="compositionally biased region" description="Polar residues" evidence="13">
    <location>
        <begin position="1179"/>
        <end position="1193"/>
    </location>
</feature>
<dbReference type="GO" id="GO:0042393">
    <property type="term" value="F:histone binding"/>
    <property type="evidence" value="ECO:0007669"/>
    <property type="project" value="TreeGrafter"/>
</dbReference>
<keyword evidence="14" id="KW-1133">Transmembrane helix</keyword>
<keyword evidence="4 11" id="KW-0863">Zinc-finger</keyword>
<feature type="domain" description="Tudor" evidence="15">
    <location>
        <begin position="333"/>
        <end position="392"/>
    </location>
</feature>
<dbReference type="PANTHER" id="PTHR12247:SF79">
    <property type="entry name" value="MBT DOMAIN-CONTAINING PROTEIN 1"/>
    <property type="match status" value="1"/>
</dbReference>
<dbReference type="GO" id="GO:0045892">
    <property type="term" value="P:negative regulation of DNA-templated transcription"/>
    <property type="evidence" value="ECO:0007669"/>
    <property type="project" value="TreeGrafter"/>
</dbReference>
<dbReference type="InterPro" id="IPR012313">
    <property type="entry name" value="Znf_FCS"/>
</dbReference>
<evidence type="ECO:0000256" key="2">
    <source>
        <dbReference type="ARBA" id="ARBA00022723"/>
    </source>
</evidence>
<dbReference type="Pfam" id="PF00013">
    <property type="entry name" value="KH_1"/>
    <property type="match status" value="1"/>
</dbReference>
<dbReference type="GO" id="GO:0006325">
    <property type="term" value="P:chromatin organization"/>
    <property type="evidence" value="ECO:0007669"/>
    <property type="project" value="UniProtKB-KW"/>
</dbReference>
<dbReference type="InterPro" id="IPR036612">
    <property type="entry name" value="KH_dom_type_1_sf"/>
</dbReference>
<dbReference type="FunFam" id="2.30.30.140:FF:000010">
    <property type="entry name" value="MBT domain-containing protein 1 isoform X1"/>
    <property type="match status" value="1"/>
</dbReference>
<feature type="compositionally biased region" description="Low complexity" evidence="13">
    <location>
        <begin position="580"/>
        <end position="592"/>
    </location>
</feature>
<feature type="compositionally biased region" description="Basic residues" evidence="13">
    <location>
        <begin position="1149"/>
        <end position="1166"/>
    </location>
</feature>
<dbReference type="InterPro" id="IPR004088">
    <property type="entry name" value="KH_dom_type_1"/>
</dbReference>
<dbReference type="InterPro" id="IPR002999">
    <property type="entry name" value="Tudor"/>
</dbReference>
<dbReference type="PROSITE" id="PS50304">
    <property type="entry name" value="TUDOR"/>
    <property type="match status" value="1"/>
</dbReference>
<dbReference type="InterPro" id="IPR038603">
    <property type="entry name" value="Znf_FCS_sf"/>
</dbReference>
<evidence type="ECO:0000256" key="14">
    <source>
        <dbReference type="SAM" id="Phobius"/>
    </source>
</evidence>
<keyword evidence="3" id="KW-0677">Repeat</keyword>
<dbReference type="InterPro" id="IPR047380">
    <property type="entry name" value="TDRD2-like_tudor"/>
</dbReference>
<evidence type="ECO:0000259" key="16">
    <source>
        <dbReference type="PROSITE" id="PS51024"/>
    </source>
</evidence>
<evidence type="ECO:0000313" key="17">
    <source>
        <dbReference type="EMBL" id="KAF0025022.1"/>
    </source>
</evidence>
<dbReference type="PANTHER" id="PTHR12247">
    <property type="entry name" value="POLYCOMB GROUP PROTEIN"/>
    <property type="match status" value="1"/>
</dbReference>
<dbReference type="EMBL" id="VEVO01000020">
    <property type="protein sequence ID" value="KAF0025022.1"/>
    <property type="molecule type" value="Genomic_DNA"/>
</dbReference>
<dbReference type="Gene3D" id="2.40.50.90">
    <property type="match status" value="1"/>
</dbReference>
<protein>
    <recommendedName>
        <fullName evidence="19">MBT domain-containing protein 1-like</fullName>
    </recommendedName>
</protein>
<dbReference type="GO" id="GO:0003682">
    <property type="term" value="F:chromatin binding"/>
    <property type="evidence" value="ECO:0007669"/>
    <property type="project" value="TreeGrafter"/>
</dbReference>
<evidence type="ECO:0000256" key="3">
    <source>
        <dbReference type="ARBA" id="ARBA00022737"/>
    </source>
</evidence>
<accession>A0A6A4S0Q9</accession>
<feature type="domain" description="FCS-type" evidence="16">
    <location>
        <begin position="620"/>
        <end position="655"/>
    </location>
</feature>
<name>A0A6A4S0Q9_SCOMX</name>
<dbReference type="InterPro" id="IPR050548">
    <property type="entry name" value="PcG_chromatin_remod_factors"/>
</dbReference>
<dbReference type="SUPFAM" id="SSF54791">
    <property type="entry name" value="Eukaryotic type KH-domain (KH-domain type I)"/>
    <property type="match status" value="1"/>
</dbReference>
<feature type="region of interest" description="Disordered" evidence="13">
    <location>
        <begin position="1135"/>
        <end position="1201"/>
    </location>
</feature>
<organism evidence="17 18">
    <name type="scientific">Scophthalmus maximus</name>
    <name type="common">Turbot</name>
    <name type="synonym">Psetta maxima</name>
    <dbReference type="NCBI Taxonomy" id="52904"/>
    <lineage>
        <taxon>Eukaryota</taxon>
        <taxon>Metazoa</taxon>
        <taxon>Chordata</taxon>
        <taxon>Craniata</taxon>
        <taxon>Vertebrata</taxon>
        <taxon>Euteleostomi</taxon>
        <taxon>Actinopterygii</taxon>
        <taxon>Neopterygii</taxon>
        <taxon>Teleostei</taxon>
        <taxon>Neoteleostei</taxon>
        <taxon>Acanthomorphata</taxon>
        <taxon>Carangaria</taxon>
        <taxon>Pleuronectiformes</taxon>
        <taxon>Pleuronectoidei</taxon>
        <taxon>Scophthalmidae</taxon>
        <taxon>Scophthalmus</taxon>
    </lineage>
</organism>
<dbReference type="Pfam" id="PF02820">
    <property type="entry name" value="MBT"/>
    <property type="match status" value="4"/>
</dbReference>
<dbReference type="CDD" id="cd20129">
    <property type="entry name" value="MBT_MBTD1_rpt4"/>
    <property type="match status" value="1"/>
</dbReference>
<keyword evidence="8" id="KW-0804">Transcription</keyword>
<evidence type="ECO:0000256" key="12">
    <source>
        <dbReference type="PROSITE-ProRule" id="PRU00459"/>
    </source>
</evidence>
<evidence type="ECO:0000256" key="5">
    <source>
        <dbReference type="ARBA" id="ARBA00022833"/>
    </source>
</evidence>
<comment type="subcellular location">
    <subcellularLocation>
        <location evidence="1">Nucleus</location>
    </subcellularLocation>
</comment>
<comment type="caution">
    <text evidence="17">The sequence shown here is derived from an EMBL/GenBank/DDBJ whole genome shotgun (WGS) entry which is preliminary data.</text>
</comment>
<evidence type="ECO:0000313" key="18">
    <source>
        <dbReference type="Proteomes" id="UP000438429"/>
    </source>
</evidence>
<evidence type="ECO:0000256" key="1">
    <source>
        <dbReference type="ARBA" id="ARBA00004123"/>
    </source>
</evidence>
<keyword evidence="5" id="KW-0862">Zinc</keyword>
<dbReference type="AlphaFoldDB" id="A0A6A4S0Q9"/>
<keyword evidence="14" id="KW-0472">Membrane</keyword>
<dbReference type="InterPro" id="IPR004092">
    <property type="entry name" value="Mbt"/>
</dbReference>
<keyword evidence="6" id="KW-0156">Chromatin regulator</keyword>
<dbReference type="GO" id="GO:0003723">
    <property type="term" value="F:RNA binding"/>
    <property type="evidence" value="ECO:0007669"/>
    <property type="project" value="UniProtKB-UniRule"/>
</dbReference>
<gene>
    <name evidence="17" type="ORF">F2P81_021903</name>
</gene>
<dbReference type="GO" id="GO:0008270">
    <property type="term" value="F:zinc ion binding"/>
    <property type="evidence" value="ECO:0007669"/>
    <property type="project" value="UniProtKB-KW"/>
</dbReference>
<dbReference type="GO" id="GO:0005634">
    <property type="term" value="C:nucleus"/>
    <property type="evidence" value="ECO:0007669"/>
    <property type="project" value="UniProtKB-SubCell"/>
</dbReference>
<dbReference type="FunFam" id="2.30.30.140:FF:000032">
    <property type="entry name" value="MBT domain-containing protein 1 isoform X1"/>
    <property type="match status" value="1"/>
</dbReference>
<feature type="region of interest" description="Disordered" evidence="13">
    <location>
        <begin position="553"/>
        <end position="603"/>
    </location>
</feature>
<evidence type="ECO:0008006" key="19">
    <source>
        <dbReference type="Google" id="ProtNLM"/>
    </source>
</evidence>
<dbReference type="InterPro" id="IPR004087">
    <property type="entry name" value="KH_dom"/>
</dbReference>
<evidence type="ECO:0000259" key="15">
    <source>
        <dbReference type="PROSITE" id="PS50304"/>
    </source>
</evidence>
<dbReference type="InterPro" id="IPR035437">
    <property type="entry name" value="SNase_OB-fold_sf"/>
</dbReference>
<feature type="region of interest" description="Disordered" evidence="13">
    <location>
        <begin position="266"/>
        <end position="287"/>
    </location>
</feature>
<dbReference type="CDD" id="cd20126">
    <property type="entry name" value="MBT_MBTD1_rpt3"/>
    <property type="match status" value="1"/>
</dbReference>
<dbReference type="PROSITE" id="PS51079">
    <property type="entry name" value="MBT"/>
    <property type="match status" value="4"/>
</dbReference>
<feature type="compositionally biased region" description="Basic and acidic residues" evidence="13">
    <location>
        <begin position="558"/>
        <end position="572"/>
    </location>
</feature>
<feature type="repeat" description="MBT" evidence="12">
    <location>
        <begin position="716"/>
        <end position="820"/>
    </location>
</feature>
<dbReference type="Gene3D" id="3.30.60.160">
    <property type="match status" value="1"/>
</dbReference>
<feature type="transmembrane region" description="Helical" evidence="14">
    <location>
        <begin position="17"/>
        <end position="35"/>
    </location>
</feature>
<evidence type="ECO:0000256" key="6">
    <source>
        <dbReference type="ARBA" id="ARBA00022853"/>
    </source>
</evidence>
<dbReference type="SMART" id="SM00333">
    <property type="entry name" value="TUDOR"/>
    <property type="match status" value="1"/>
</dbReference>
<keyword evidence="2" id="KW-0479">Metal-binding</keyword>
<dbReference type="Pfam" id="PF00567">
    <property type="entry name" value="TUDOR"/>
    <property type="match status" value="1"/>
</dbReference>
<evidence type="ECO:0000256" key="13">
    <source>
        <dbReference type="SAM" id="MobiDB-lite"/>
    </source>
</evidence>
<feature type="repeat" description="MBT" evidence="12">
    <location>
        <begin position="828"/>
        <end position="924"/>
    </location>
</feature>
<dbReference type="FunFam" id="2.30.30.140:FF:000015">
    <property type="entry name" value="MBT domain-containing protein 1 isoform X1"/>
    <property type="match status" value="1"/>
</dbReference>
<sequence length="1201" mass="133991">MDAVKEAQKSSLSSGKMVALAAGLSVGATVGYIVYRHMSSTNHSKGPNVESSKMTLPVDVYRNMSRYQAKFLDVVTQKSGAHVRVLSDSGEVCFLLQGSKEQILLAHCVLENLVTDCEPVTVALEVPQTAFGRIIGRGGESLKLITRTTGAKVACSKERTHGPSAKGDITITGTKEEVKQAKELILEKVREDTMVRTKISQSSALRQKRGNAVINQRVDSTETEAPAGLNNNGLYSQTEKNGLIHACGTAGEPENNLDKMEELKFSSTDNNKEEDEEESLSTDSLSEVSKFEKNPNHFWIQILGVRSLQLDKLTEEMTRFYNSGNPTEQRVETIVVGDIVAAPYRDHGTWNRARVLGAVSSGLVDLYYVDFGDNWELPRDSLRHMRSDFLSLPFQAIECNLAGVRPKGEAWTEAALDEFEQLTSCASWKPLQAKLCSYSHSEMSSWPSLKLYVNSEGKTVDVGEELVRLGHAVSFQEAINGRSEGDELGCLQRMLDDVIGASSELSLSCISLSGIFFYQHGQHSEPETCLYDGLMEDTRDLLASGQLDFKNIRTLPETAERTPRSERKRRDSFGMFDGYDSCSEESTSSSSSEDSEDEVVPSIPVSLPIIKNNGQVYTYPDGKAGMATCEMCGMVGVRDAFYSKTKRFCSVSCSRSYSSNSKKASILARLQGKPPTKKAKVLQKQPLMAKLAAYAQYQASQQNQAKSKAVVPAESFDWGRYIFSNNTVGAPVSCFKHAPMGTCWADIEEGVRIEVLNSDTNLSTKVYWIAEIIKLAGFKALLRYEGFDNDTSKDFWCNICIPEVHPVGWCASSGKPLVPPKSIQHKYSNWKAFLVKRLTGAKTLPPDFNTKVHENMQFPFKKLMRVEVVDKNYLCRTRVALVEQVIGGRLRLVYEESQDGSDDFWCHMFSPLIHNIGWSRSIGHRFKRSDIAKKMEGQVDAPAQFFQKVKDVDQSVDWFRDGMKLEAIDPLNLSAICVATVRKVLADGYLMIGIDGSEAVDGSDWFCYHSTSPSVFPAGFCEINNIELTPPRGYTKLPFKWFDYLRESGSIAAPVKLFNKEVPNHGFRQGMKLEAVDLMEPRLVCVATVTRIVHRLLRIHFDGWEDEYDQWVDCESPDLYPVGWCQLTGYQLQPPASQSNRDLPQSVPKQKKKAQQYKGQKKKSLLRMKEEAADVDEFTFSQGTSDQESNGSGSYYIKQEP</sequence>
<dbReference type="GO" id="GO:0005739">
    <property type="term" value="C:mitochondrion"/>
    <property type="evidence" value="ECO:0007669"/>
    <property type="project" value="UniProtKB-ARBA"/>
</dbReference>
<dbReference type="SMART" id="SM00322">
    <property type="entry name" value="KH"/>
    <property type="match status" value="1"/>
</dbReference>
<dbReference type="CDD" id="cd20412">
    <property type="entry name" value="Tudor_TDRD2"/>
    <property type="match status" value="1"/>
</dbReference>
<evidence type="ECO:0000256" key="9">
    <source>
        <dbReference type="ARBA" id="ARBA00023242"/>
    </source>
</evidence>
<dbReference type="SUPFAM" id="SSF63748">
    <property type="entry name" value="Tudor/PWWP/MBT"/>
    <property type="match status" value="5"/>
</dbReference>